<name>A0A2T8IME2_9POAL</name>
<dbReference type="AlphaFoldDB" id="A0A2T8IME2"/>
<dbReference type="Proteomes" id="UP000243499">
    <property type="component" value="Chromosome 5"/>
</dbReference>
<proteinExistence type="predicted"/>
<dbReference type="GO" id="GO:0032196">
    <property type="term" value="P:transposition"/>
    <property type="evidence" value="ECO:0007669"/>
    <property type="project" value="InterPro"/>
</dbReference>
<evidence type="ECO:0000256" key="1">
    <source>
        <dbReference type="SAM" id="MobiDB-lite"/>
    </source>
</evidence>
<dbReference type="PANTHER" id="PTHR33157:SF14">
    <property type="entry name" value="AUTONOMOUS TRANSPOSABLE ELEMENT EN-1 MOSAIC PROTEIN"/>
    <property type="match status" value="1"/>
</dbReference>
<feature type="compositionally biased region" description="Acidic residues" evidence="1">
    <location>
        <begin position="54"/>
        <end position="77"/>
    </location>
</feature>
<reference evidence="2" key="1">
    <citation type="submission" date="2018-04" db="EMBL/GenBank/DDBJ databases">
        <title>WGS assembly of Panicum hallii.</title>
        <authorList>
            <person name="Lovell J."/>
            <person name="Jenkins J."/>
            <person name="Lowry D."/>
            <person name="Mamidi S."/>
            <person name="Sreedasyam A."/>
            <person name="Weng X."/>
            <person name="Barry K."/>
            <person name="Bonette J."/>
            <person name="Campitelli B."/>
            <person name="Daum C."/>
            <person name="Gordon S."/>
            <person name="Gould B."/>
            <person name="Lipzen A."/>
            <person name="Macqueen A."/>
            <person name="Palacio-Mejia J."/>
            <person name="Plott C."/>
            <person name="Shakirov E."/>
            <person name="Shu S."/>
            <person name="Yoshinaga Y."/>
            <person name="Zane M."/>
            <person name="Rokhsar D."/>
            <person name="Grimwood J."/>
            <person name="Schmutz J."/>
            <person name="Juenger T."/>
        </authorList>
    </citation>
    <scope>NUCLEOTIDE SEQUENCE [LARGE SCALE GENOMIC DNA]</scope>
    <source>
        <strain evidence="2">FIL2</strain>
    </source>
</reference>
<dbReference type="EMBL" id="CM008050">
    <property type="protein sequence ID" value="PVH38819.1"/>
    <property type="molecule type" value="Genomic_DNA"/>
</dbReference>
<protein>
    <submittedName>
        <fullName evidence="2">Uncharacterized protein</fullName>
    </submittedName>
</protein>
<accession>A0A2T8IME2</accession>
<evidence type="ECO:0000313" key="2">
    <source>
        <dbReference type="EMBL" id="PVH38819.1"/>
    </source>
</evidence>
<feature type="region of interest" description="Disordered" evidence="1">
    <location>
        <begin position="27"/>
        <end position="80"/>
    </location>
</feature>
<gene>
    <name evidence="2" type="ORF">PAHAL_5G362100</name>
</gene>
<organism evidence="2">
    <name type="scientific">Panicum hallii</name>
    <dbReference type="NCBI Taxonomy" id="206008"/>
    <lineage>
        <taxon>Eukaryota</taxon>
        <taxon>Viridiplantae</taxon>
        <taxon>Streptophyta</taxon>
        <taxon>Embryophyta</taxon>
        <taxon>Tracheophyta</taxon>
        <taxon>Spermatophyta</taxon>
        <taxon>Magnoliopsida</taxon>
        <taxon>Liliopsida</taxon>
        <taxon>Poales</taxon>
        <taxon>Poaceae</taxon>
        <taxon>PACMAD clade</taxon>
        <taxon>Panicoideae</taxon>
        <taxon>Panicodae</taxon>
        <taxon>Paniceae</taxon>
        <taxon>Panicinae</taxon>
        <taxon>Panicum</taxon>
        <taxon>Panicum sect. Panicum</taxon>
    </lineage>
</organism>
<dbReference type="InterPro" id="IPR039266">
    <property type="entry name" value="EN-1/SPM"/>
</dbReference>
<dbReference type="PANTHER" id="PTHR33157">
    <property type="entry name" value="AUTONOMOUS TRANSPOSABLE ELEMENT EN-1 MOSAIC PROTEIN-RELATED"/>
    <property type="match status" value="1"/>
</dbReference>
<sequence length="215" mass="24551">MVQLGRPSTIMIQVLKETPQMCVLAEKEEEGRGADEEEYVVNVDGNGDGGGEGDGCEDREECEDRDGDAEEEEEEDTAAQPVFRFRGNNVMTPATTNPANRRRIRPHGDWQWDDICWEGRNRLRPINATLGILCRFHYPGMVTIGGVLQPALKWEHYKMQSDDKGVMTAVRIWNEFWERYRLPEGEEQCLQARARSVFDKAATKAVRDMMSNARI</sequence>
<dbReference type="Gramene" id="PVH38819">
    <property type="protein sequence ID" value="PVH38819"/>
    <property type="gene ID" value="PAHAL_5G362100"/>
</dbReference>